<accession>A0A2N1P3V5</accession>
<dbReference type="VEuPathDB" id="FungiDB:FUN_013188"/>
<protein>
    <submittedName>
        <fullName evidence="1">Uncharacterized protein</fullName>
    </submittedName>
</protein>
<dbReference type="AlphaFoldDB" id="A0A2N1P3V5"/>
<name>A0A2N1P3V5_9GLOM</name>
<reference evidence="1 2" key="2">
    <citation type="submission" date="2017-10" db="EMBL/GenBank/DDBJ databases">
        <title>Extensive intraspecific genome diversity in a model arbuscular mycorrhizal fungus.</title>
        <authorList>
            <person name="Chen E.C.H."/>
            <person name="Morin E."/>
            <person name="Baudet D."/>
            <person name="Noel J."/>
            <person name="Ndikumana S."/>
            <person name="Charron P."/>
            <person name="St-Onge C."/>
            <person name="Giorgi J."/>
            <person name="Grigoriev I.V."/>
            <person name="Roux C."/>
            <person name="Martin F.M."/>
            <person name="Corradi N."/>
        </authorList>
    </citation>
    <scope>NUCLEOTIDE SEQUENCE [LARGE SCALE GENOMIC DNA]</scope>
    <source>
        <strain evidence="1 2">C2</strain>
    </source>
</reference>
<sequence length="208" mass="24799">MRCIFNFEENTKQIIVLKPNYEFLTWIIPIDSPSNLKNSFQLFKQHYLEAMGEHLQVDSEKDAEIIEAWDCSDMQVREEYGKLCSLQDLNIDDNYDNLFLINCYNYLLEEAQNDAFGMVKWISIKRINIWESISDWLTAGKSSKKNIDRIFKTSTKWRHIRRELLEIHDKNCMILNNDERNNVPANQEVFHILVIWRSQVSISLELKF</sequence>
<comment type="caution">
    <text evidence="1">The sequence shown here is derived from an EMBL/GenBank/DDBJ whole genome shotgun (WGS) entry which is preliminary data.</text>
</comment>
<dbReference type="Proteomes" id="UP000233469">
    <property type="component" value="Unassembled WGS sequence"/>
</dbReference>
<gene>
    <name evidence="1" type="ORF">RhiirC2_357104</name>
</gene>
<proteinExistence type="predicted"/>
<evidence type="ECO:0000313" key="2">
    <source>
        <dbReference type="Proteomes" id="UP000233469"/>
    </source>
</evidence>
<dbReference type="VEuPathDB" id="FungiDB:RhiirFUN_020295"/>
<reference evidence="1 2" key="1">
    <citation type="submission" date="2016-04" db="EMBL/GenBank/DDBJ databases">
        <title>Genome analyses suggest a sexual origin of heterokaryosis in a supposedly ancient asexual fungus.</title>
        <authorList>
            <person name="Ropars J."/>
            <person name="Sedzielewska K."/>
            <person name="Noel J."/>
            <person name="Charron P."/>
            <person name="Farinelli L."/>
            <person name="Marton T."/>
            <person name="Kruger M."/>
            <person name="Pelin A."/>
            <person name="Brachmann A."/>
            <person name="Corradi N."/>
        </authorList>
    </citation>
    <scope>NUCLEOTIDE SEQUENCE [LARGE SCALE GENOMIC DNA]</scope>
    <source>
        <strain evidence="1 2">C2</strain>
    </source>
</reference>
<organism evidence="1 2">
    <name type="scientific">Rhizophagus irregularis</name>
    <dbReference type="NCBI Taxonomy" id="588596"/>
    <lineage>
        <taxon>Eukaryota</taxon>
        <taxon>Fungi</taxon>
        <taxon>Fungi incertae sedis</taxon>
        <taxon>Mucoromycota</taxon>
        <taxon>Glomeromycotina</taxon>
        <taxon>Glomeromycetes</taxon>
        <taxon>Glomerales</taxon>
        <taxon>Glomeraceae</taxon>
        <taxon>Rhizophagus</taxon>
    </lineage>
</organism>
<evidence type="ECO:0000313" key="1">
    <source>
        <dbReference type="EMBL" id="PKK80864.1"/>
    </source>
</evidence>
<dbReference type="VEuPathDB" id="FungiDB:RhiirA1_436233"/>
<dbReference type="EMBL" id="LLXL01000004">
    <property type="protein sequence ID" value="PKK80864.1"/>
    <property type="molecule type" value="Genomic_DNA"/>
</dbReference>